<evidence type="ECO:0000256" key="4">
    <source>
        <dbReference type="ARBA" id="ARBA00022840"/>
    </source>
</evidence>
<dbReference type="GO" id="GO:0005524">
    <property type="term" value="F:ATP binding"/>
    <property type="evidence" value="ECO:0007669"/>
    <property type="project" value="UniProtKB-KW"/>
</dbReference>
<dbReference type="EMBL" id="JBAFSM010000004">
    <property type="protein sequence ID" value="MEG3436236.1"/>
    <property type="molecule type" value="Genomic_DNA"/>
</dbReference>
<dbReference type="AlphaFoldDB" id="A0AAW9QSC6"/>
<name>A0AAW9QSC6_9CHRO</name>
<keyword evidence="2" id="KW-0813">Transport</keyword>
<comment type="similarity">
    <text evidence="1">Belongs to the ABC transporter superfamily.</text>
</comment>
<dbReference type="SMART" id="SM00382">
    <property type="entry name" value="AAA"/>
    <property type="match status" value="1"/>
</dbReference>
<dbReference type="PROSITE" id="PS50893">
    <property type="entry name" value="ABC_TRANSPORTER_2"/>
    <property type="match status" value="1"/>
</dbReference>
<sequence>MEEIIAIRDLWAGYDRETILEDINLAVRELDFVGIIGPNGGGKTTLLKVLLGLLEPSRGDVRIFGKSPRKSREFVGYVPQLLEHDRAFPIRVRDVVRMGRLGKRKLFRSFSKRDDEKVTEALDSVGMLGYQNRSIGELSGGQRQRVYIARALAVEPKILILDEPTASVDPQIRNSIFSLLQELNQFITILMISHDVGAMSTYVKSIGCLNRRLYYHGEKLLTPAMLERVYHHSIDPVTHGIPSEPWTGN</sequence>
<evidence type="ECO:0000256" key="3">
    <source>
        <dbReference type="ARBA" id="ARBA00022741"/>
    </source>
</evidence>
<proteinExistence type="inferred from homology"/>
<keyword evidence="4 6" id="KW-0067">ATP-binding</keyword>
<organism evidence="6 7">
    <name type="scientific">Pannus brasiliensis CCIBt3594</name>
    <dbReference type="NCBI Taxonomy" id="1427578"/>
    <lineage>
        <taxon>Bacteria</taxon>
        <taxon>Bacillati</taxon>
        <taxon>Cyanobacteriota</taxon>
        <taxon>Cyanophyceae</taxon>
        <taxon>Oscillatoriophycideae</taxon>
        <taxon>Chroococcales</taxon>
        <taxon>Microcystaceae</taxon>
        <taxon>Pannus</taxon>
    </lineage>
</organism>
<dbReference type="CDD" id="cd03235">
    <property type="entry name" value="ABC_Metallic_Cations"/>
    <property type="match status" value="1"/>
</dbReference>
<feature type="domain" description="ABC transporter" evidence="5">
    <location>
        <begin position="5"/>
        <end position="242"/>
    </location>
</feature>
<keyword evidence="3" id="KW-0547">Nucleotide-binding</keyword>
<dbReference type="SUPFAM" id="SSF52540">
    <property type="entry name" value="P-loop containing nucleoside triphosphate hydrolases"/>
    <property type="match status" value="1"/>
</dbReference>
<dbReference type="InterPro" id="IPR003439">
    <property type="entry name" value="ABC_transporter-like_ATP-bd"/>
</dbReference>
<protein>
    <submittedName>
        <fullName evidence="6">Metal ABC transporter ATP-binding protein</fullName>
    </submittedName>
</protein>
<dbReference type="FunFam" id="3.40.50.300:FF:000134">
    <property type="entry name" value="Iron-enterobactin ABC transporter ATP-binding protein"/>
    <property type="match status" value="1"/>
</dbReference>
<dbReference type="InterPro" id="IPR027417">
    <property type="entry name" value="P-loop_NTPase"/>
</dbReference>
<evidence type="ECO:0000313" key="6">
    <source>
        <dbReference type="EMBL" id="MEG3436236.1"/>
    </source>
</evidence>
<reference evidence="6 7" key="1">
    <citation type="submission" date="2024-01" db="EMBL/GenBank/DDBJ databases">
        <title>Genomic insights into the taxonomy and metabolism of the cyanobacterium Pannus brasiliensis CCIBt3594.</title>
        <authorList>
            <person name="Machado M."/>
            <person name="Botero N.B."/>
            <person name="Andreote A.P.D."/>
            <person name="Feitosa A.M.T."/>
            <person name="Popin R."/>
            <person name="Sivonen K."/>
            <person name="Fiore M.F."/>
        </authorList>
    </citation>
    <scope>NUCLEOTIDE SEQUENCE [LARGE SCALE GENOMIC DNA]</scope>
    <source>
        <strain evidence="6 7">CCIBt3594</strain>
    </source>
</reference>
<keyword evidence="7" id="KW-1185">Reference proteome</keyword>
<gene>
    <name evidence="6" type="ORF">V0288_03820</name>
</gene>
<dbReference type="Proteomes" id="UP001328733">
    <property type="component" value="Unassembled WGS sequence"/>
</dbReference>
<evidence type="ECO:0000259" key="5">
    <source>
        <dbReference type="PROSITE" id="PS50893"/>
    </source>
</evidence>
<evidence type="ECO:0000313" key="7">
    <source>
        <dbReference type="Proteomes" id="UP001328733"/>
    </source>
</evidence>
<dbReference type="RefSeq" id="WP_332863691.1">
    <property type="nucleotide sequence ID" value="NZ_JBAFSM010000004.1"/>
</dbReference>
<dbReference type="PANTHER" id="PTHR42734:SF17">
    <property type="entry name" value="METAL TRANSPORT SYSTEM ATP-BINDING PROTEIN TM_0124-RELATED"/>
    <property type="match status" value="1"/>
</dbReference>
<dbReference type="Gene3D" id="3.40.50.300">
    <property type="entry name" value="P-loop containing nucleotide triphosphate hydrolases"/>
    <property type="match status" value="1"/>
</dbReference>
<dbReference type="GO" id="GO:0016887">
    <property type="term" value="F:ATP hydrolysis activity"/>
    <property type="evidence" value="ECO:0007669"/>
    <property type="project" value="InterPro"/>
</dbReference>
<evidence type="ECO:0000256" key="1">
    <source>
        <dbReference type="ARBA" id="ARBA00005417"/>
    </source>
</evidence>
<accession>A0AAW9QSC6</accession>
<evidence type="ECO:0000256" key="2">
    <source>
        <dbReference type="ARBA" id="ARBA00022448"/>
    </source>
</evidence>
<comment type="caution">
    <text evidence="6">The sequence shown here is derived from an EMBL/GenBank/DDBJ whole genome shotgun (WGS) entry which is preliminary data.</text>
</comment>
<dbReference type="InterPro" id="IPR003593">
    <property type="entry name" value="AAA+_ATPase"/>
</dbReference>
<dbReference type="PANTHER" id="PTHR42734">
    <property type="entry name" value="METAL TRANSPORT SYSTEM ATP-BINDING PROTEIN TM_0124-RELATED"/>
    <property type="match status" value="1"/>
</dbReference>
<dbReference type="InterPro" id="IPR050153">
    <property type="entry name" value="Metal_Ion_Import_ABC"/>
</dbReference>
<dbReference type="Pfam" id="PF00005">
    <property type="entry name" value="ABC_tran"/>
    <property type="match status" value="1"/>
</dbReference>